<dbReference type="AlphaFoldDB" id="I1C597"/>
<dbReference type="VEuPathDB" id="FungiDB:RO3G_08332"/>
<evidence type="ECO:0000313" key="1">
    <source>
        <dbReference type="EMBL" id="EIE83627.1"/>
    </source>
</evidence>
<dbReference type="RefSeq" id="XP_067519023.1">
    <property type="nucleotide sequence ID" value="XM_067662922.1"/>
</dbReference>
<dbReference type="EMBL" id="CH476737">
    <property type="protein sequence ID" value="EIE83627.1"/>
    <property type="molecule type" value="Genomic_DNA"/>
</dbReference>
<dbReference type="GeneID" id="93615303"/>
<dbReference type="InParanoid" id="I1C597"/>
<keyword evidence="2" id="KW-1185">Reference proteome</keyword>
<protein>
    <submittedName>
        <fullName evidence="1">Uncharacterized protein</fullName>
    </submittedName>
</protein>
<evidence type="ECO:0000313" key="2">
    <source>
        <dbReference type="Proteomes" id="UP000009138"/>
    </source>
</evidence>
<sequence>MYFGALDENNSVIKYSPVASKETIYIKTLTKRLYSYRCFYNLFVDGIFANVD</sequence>
<dbReference type="Proteomes" id="UP000009138">
    <property type="component" value="Unassembled WGS sequence"/>
</dbReference>
<gene>
    <name evidence="1" type="ORF">RO3G_08332</name>
</gene>
<name>I1C597_RHIO9</name>
<reference evidence="1 2" key="1">
    <citation type="journal article" date="2009" name="PLoS Genet.">
        <title>Genomic analysis of the basal lineage fungus Rhizopus oryzae reveals a whole-genome duplication.</title>
        <authorList>
            <person name="Ma L.-J."/>
            <person name="Ibrahim A.S."/>
            <person name="Skory C."/>
            <person name="Grabherr M.G."/>
            <person name="Burger G."/>
            <person name="Butler M."/>
            <person name="Elias M."/>
            <person name="Idnurm A."/>
            <person name="Lang B.F."/>
            <person name="Sone T."/>
            <person name="Abe A."/>
            <person name="Calvo S.E."/>
            <person name="Corrochano L.M."/>
            <person name="Engels R."/>
            <person name="Fu J."/>
            <person name="Hansberg W."/>
            <person name="Kim J.-M."/>
            <person name="Kodira C.D."/>
            <person name="Koehrsen M.J."/>
            <person name="Liu B."/>
            <person name="Miranda-Saavedra D."/>
            <person name="O'Leary S."/>
            <person name="Ortiz-Castellanos L."/>
            <person name="Poulter R."/>
            <person name="Rodriguez-Romero J."/>
            <person name="Ruiz-Herrera J."/>
            <person name="Shen Y.-Q."/>
            <person name="Zeng Q."/>
            <person name="Galagan J."/>
            <person name="Birren B.W."/>
            <person name="Cuomo C.A."/>
            <person name="Wickes B.L."/>
        </authorList>
    </citation>
    <scope>NUCLEOTIDE SEQUENCE [LARGE SCALE GENOMIC DNA]</scope>
    <source>
        <strain evidence="2">RA 99-880 / ATCC MYA-4621 / FGSC 9543 / NRRL 43880</strain>
    </source>
</reference>
<organism evidence="1 2">
    <name type="scientific">Rhizopus delemar (strain RA 99-880 / ATCC MYA-4621 / FGSC 9543 / NRRL 43880)</name>
    <name type="common">Mucormycosis agent</name>
    <name type="synonym">Rhizopus arrhizus var. delemar</name>
    <dbReference type="NCBI Taxonomy" id="246409"/>
    <lineage>
        <taxon>Eukaryota</taxon>
        <taxon>Fungi</taxon>
        <taxon>Fungi incertae sedis</taxon>
        <taxon>Mucoromycota</taxon>
        <taxon>Mucoromycotina</taxon>
        <taxon>Mucoromycetes</taxon>
        <taxon>Mucorales</taxon>
        <taxon>Mucorineae</taxon>
        <taxon>Rhizopodaceae</taxon>
        <taxon>Rhizopus</taxon>
    </lineage>
</organism>
<proteinExistence type="predicted"/>
<accession>I1C597</accession>